<evidence type="ECO:0000313" key="2">
    <source>
        <dbReference type="EMBL" id="TCN62701.1"/>
    </source>
</evidence>
<dbReference type="GO" id="GO:0003677">
    <property type="term" value="F:DNA binding"/>
    <property type="evidence" value="ECO:0007669"/>
    <property type="project" value="InterPro"/>
</dbReference>
<evidence type="ECO:0000259" key="1">
    <source>
        <dbReference type="SMART" id="SM01321"/>
    </source>
</evidence>
<dbReference type="EMBL" id="SLWB01000018">
    <property type="protein sequence ID" value="TCN62701.1"/>
    <property type="molecule type" value="Genomic_DNA"/>
</dbReference>
<gene>
    <name evidence="2" type="ORF">CLV25_11827</name>
</gene>
<dbReference type="SMART" id="SM01321">
    <property type="entry name" value="Y1_Tnp"/>
    <property type="match status" value="1"/>
</dbReference>
<dbReference type="Gene3D" id="3.30.70.1290">
    <property type="entry name" value="Transposase IS200-like"/>
    <property type="match status" value="1"/>
</dbReference>
<dbReference type="SUPFAM" id="SSF143422">
    <property type="entry name" value="Transposase IS200-like"/>
    <property type="match status" value="1"/>
</dbReference>
<reference evidence="2 3" key="1">
    <citation type="submission" date="2019-03" db="EMBL/GenBank/DDBJ databases">
        <title>Genomic Encyclopedia of Archaeal and Bacterial Type Strains, Phase II (KMG-II): from individual species to whole genera.</title>
        <authorList>
            <person name="Goeker M."/>
        </authorList>
    </citation>
    <scope>NUCLEOTIDE SEQUENCE [LARGE SCALE GENOMIC DNA]</scope>
    <source>
        <strain evidence="2 3">RL-C</strain>
    </source>
</reference>
<dbReference type="GO" id="GO:0006313">
    <property type="term" value="P:DNA transposition"/>
    <property type="evidence" value="ECO:0007669"/>
    <property type="project" value="InterPro"/>
</dbReference>
<organism evidence="2 3">
    <name type="scientific">Acetobacteroides hydrogenigenes</name>
    <dbReference type="NCBI Taxonomy" id="979970"/>
    <lineage>
        <taxon>Bacteria</taxon>
        <taxon>Pseudomonadati</taxon>
        <taxon>Bacteroidota</taxon>
        <taxon>Bacteroidia</taxon>
        <taxon>Bacteroidales</taxon>
        <taxon>Rikenellaceae</taxon>
        <taxon>Acetobacteroides</taxon>
    </lineage>
</organism>
<dbReference type="InterPro" id="IPR002686">
    <property type="entry name" value="Transposase_17"/>
</dbReference>
<feature type="domain" description="Transposase IS200-like" evidence="1">
    <location>
        <begin position="8"/>
        <end position="140"/>
    </location>
</feature>
<dbReference type="PANTHER" id="PTHR34322">
    <property type="entry name" value="TRANSPOSASE, Y1_TNP DOMAIN-CONTAINING"/>
    <property type="match status" value="1"/>
</dbReference>
<protein>
    <submittedName>
        <fullName evidence="2">REP element-mobilizing transposase RayT</fullName>
    </submittedName>
</protein>
<dbReference type="InterPro" id="IPR036515">
    <property type="entry name" value="Transposase_17_sf"/>
</dbReference>
<dbReference type="RefSeq" id="WP_207895691.1">
    <property type="nucleotide sequence ID" value="NZ_SLWB01000018.1"/>
</dbReference>
<evidence type="ECO:0000313" key="3">
    <source>
        <dbReference type="Proteomes" id="UP000294830"/>
    </source>
</evidence>
<proteinExistence type="predicted"/>
<dbReference type="AlphaFoldDB" id="A0A4R2E4P2"/>
<name>A0A4R2E4P2_9BACT</name>
<accession>A0A4R2E4P2</accession>
<dbReference type="Proteomes" id="UP000294830">
    <property type="component" value="Unassembled WGS sequence"/>
</dbReference>
<dbReference type="GO" id="GO:0004803">
    <property type="term" value="F:transposase activity"/>
    <property type="evidence" value="ECO:0007669"/>
    <property type="project" value="InterPro"/>
</dbReference>
<dbReference type="PANTHER" id="PTHR34322:SF2">
    <property type="entry name" value="TRANSPOSASE IS200-LIKE DOMAIN-CONTAINING PROTEIN"/>
    <property type="match status" value="1"/>
</dbReference>
<sequence length="208" mass="24862">MQHYEPLESGKLYHIYNHGVGNRDLFREPDNYEYFLRKYNEYISPVADTYAWVLMPNHFHLLVKILDFSDLTGFQNLSGLEDRRNSKPPHQHFSNLFNAYTKAFNTRFGHRGALFERPFKRRLIDDDNYLKQVTLYIHNNPVHHGFCSHPVEYPWSSYLSCVSEKPTKLKRDQLVGWFGNEANFIFMHNRKFEIEAIESWLEMQPLNV</sequence>
<keyword evidence="3" id="KW-1185">Reference proteome</keyword>
<comment type="caution">
    <text evidence="2">The sequence shown here is derived from an EMBL/GenBank/DDBJ whole genome shotgun (WGS) entry which is preliminary data.</text>
</comment>